<dbReference type="AlphaFoldDB" id="A0A5N7MLJ2"/>
<dbReference type="EMBL" id="VOSK01000012">
    <property type="protein sequence ID" value="MPR24816.1"/>
    <property type="molecule type" value="Genomic_DNA"/>
</dbReference>
<evidence type="ECO:0000259" key="1">
    <source>
        <dbReference type="Pfam" id="PF13524"/>
    </source>
</evidence>
<proteinExistence type="predicted"/>
<dbReference type="GO" id="GO:0016740">
    <property type="term" value="F:transferase activity"/>
    <property type="evidence" value="ECO:0007669"/>
    <property type="project" value="UniProtKB-KW"/>
</dbReference>
<dbReference type="Gene3D" id="3.40.50.2000">
    <property type="entry name" value="Glycogen Phosphorylase B"/>
    <property type="match status" value="1"/>
</dbReference>
<sequence length="369" mass="41951">MTKLRVVVLGLSLSSSWGNGHATTFRALLRAFAARGHDVLFLERDVPWYASHRDLQDPDFCRLEFYSNLKDLERYRETIKGADAVIVGSYVPQGVDVGRYVQRVANGVVAFYDIDTPVTLAKLERGDYEYLTPNLIPHYDVYFSFTGGPTLNLLIERYGSPAARALYCSVDPEAYPTRDREKRWDLSYLGTYSPDRQPTLERLLIEPARKAPHLRFAVAGPQYPIGIEWPGNVERIDHVPPNDHPAFYARSRYTLNVTRADMIRAGYSPSVRLFEAAACGTPIISDTWEGIETLLEPDREILLARTPDDVLRVLGTWSDDQRRALGTRARHRILKQHTSAHRAASMEQVLFEAIRHRRQEQPLALAVES</sequence>
<keyword evidence="2" id="KW-0808">Transferase</keyword>
<comment type="caution">
    <text evidence="2">The sequence shown here is derived from an EMBL/GenBank/DDBJ whole genome shotgun (WGS) entry which is preliminary data.</text>
</comment>
<dbReference type="InterPro" id="IPR055259">
    <property type="entry name" value="YkvP/CgeB_Glyco_trans-like"/>
</dbReference>
<dbReference type="Proteomes" id="UP000403266">
    <property type="component" value="Unassembled WGS sequence"/>
</dbReference>
<keyword evidence="3" id="KW-1185">Reference proteome</keyword>
<reference evidence="2 3" key="1">
    <citation type="journal article" date="2019" name="Syst. Appl. Microbiol.">
        <title>Microvirga tunisiensis sp. nov., a root nodule symbiotic bacterium isolated from Lupinus micranthus and L. luteus grown in Northern Tunisia.</title>
        <authorList>
            <person name="Msaddak A."/>
            <person name="Rejili M."/>
            <person name="Duran D."/>
            <person name="Mars M."/>
            <person name="Palacios J.M."/>
            <person name="Ruiz-Argueso T."/>
            <person name="Rey L."/>
            <person name="Imperial J."/>
        </authorList>
    </citation>
    <scope>NUCLEOTIDE SEQUENCE [LARGE SCALE GENOMIC DNA]</scope>
    <source>
        <strain evidence="2 3">Lmie10</strain>
    </source>
</reference>
<accession>A0A5N7MLJ2</accession>
<organism evidence="2 3">
    <name type="scientific">Microvirga tunisiensis</name>
    <dbReference type="NCBI Taxonomy" id="2108360"/>
    <lineage>
        <taxon>Bacteria</taxon>
        <taxon>Pseudomonadati</taxon>
        <taxon>Pseudomonadota</taxon>
        <taxon>Alphaproteobacteria</taxon>
        <taxon>Hyphomicrobiales</taxon>
        <taxon>Methylobacteriaceae</taxon>
        <taxon>Microvirga</taxon>
    </lineage>
</organism>
<dbReference type="RefSeq" id="WP_162002857.1">
    <property type="nucleotide sequence ID" value="NZ_VOSJ01000013.1"/>
</dbReference>
<protein>
    <submittedName>
        <fullName evidence="2">Glycosyltransferase</fullName>
    </submittedName>
</protein>
<evidence type="ECO:0000313" key="2">
    <source>
        <dbReference type="EMBL" id="MPR24816.1"/>
    </source>
</evidence>
<evidence type="ECO:0000313" key="3">
    <source>
        <dbReference type="Proteomes" id="UP000403266"/>
    </source>
</evidence>
<name>A0A5N7MLJ2_9HYPH</name>
<feature type="domain" description="Spore protein YkvP/CgeB glycosyl transferase-like" evidence="1">
    <location>
        <begin position="197"/>
        <end position="347"/>
    </location>
</feature>
<dbReference type="SUPFAM" id="SSF53756">
    <property type="entry name" value="UDP-Glycosyltransferase/glycogen phosphorylase"/>
    <property type="match status" value="1"/>
</dbReference>
<dbReference type="Pfam" id="PF13524">
    <property type="entry name" value="Glyco_trans_1_2"/>
    <property type="match status" value="1"/>
</dbReference>
<gene>
    <name evidence="2" type="ORF">FS320_06115</name>
</gene>